<evidence type="ECO:0000313" key="2">
    <source>
        <dbReference type="Proteomes" id="UP001595075"/>
    </source>
</evidence>
<comment type="caution">
    <text evidence="1">The sequence shown here is derived from an EMBL/GenBank/DDBJ whole genome shotgun (WGS) entry which is preliminary data.</text>
</comment>
<reference evidence="1 2" key="1">
    <citation type="journal article" date="2024" name="Commun. Biol.">
        <title>Comparative genomic analysis of thermophilic fungi reveals convergent evolutionary adaptations and gene losses.</title>
        <authorList>
            <person name="Steindorff A.S."/>
            <person name="Aguilar-Pontes M.V."/>
            <person name="Robinson A.J."/>
            <person name="Andreopoulos B."/>
            <person name="LaButti K."/>
            <person name="Kuo A."/>
            <person name="Mondo S."/>
            <person name="Riley R."/>
            <person name="Otillar R."/>
            <person name="Haridas S."/>
            <person name="Lipzen A."/>
            <person name="Grimwood J."/>
            <person name="Schmutz J."/>
            <person name="Clum A."/>
            <person name="Reid I.D."/>
            <person name="Moisan M.C."/>
            <person name="Butler G."/>
            <person name="Nguyen T.T.M."/>
            <person name="Dewar K."/>
            <person name="Conant G."/>
            <person name="Drula E."/>
            <person name="Henrissat B."/>
            <person name="Hansel C."/>
            <person name="Singer S."/>
            <person name="Hutchinson M.I."/>
            <person name="de Vries R.P."/>
            <person name="Natvig D.O."/>
            <person name="Powell A.J."/>
            <person name="Tsang A."/>
            <person name="Grigoriev I.V."/>
        </authorList>
    </citation>
    <scope>NUCLEOTIDE SEQUENCE [LARGE SCALE GENOMIC DNA]</scope>
    <source>
        <strain evidence="1 2">CBS 494.80</strain>
    </source>
</reference>
<protein>
    <submittedName>
        <fullName evidence="1">Uncharacterized protein</fullName>
    </submittedName>
</protein>
<keyword evidence="2" id="KW-1185">Reference proteome</keyword>
<evidence type="ECO:0000313" key="1">
    <source>
        <dbReference type="EMBL" id="KAL2066827.1"/>
    </source>
</evidence>
<dbReference type="EMBL" id="JAZHXI010000010">
    <property type="protein sequence ID" value="KAL2066827.1"/>
    <property type="molecule type" value="Genomic_DNA"/>
</dbReference>
<gene>
    <name evidence="1" type="ORF">VTL71DRAFT_1251</name>
</gene>
<accession>A0ABR4CBC3</accession>
<proteinExistence type="predicted"/>
<dbReference type="Proteomes" id="UP001595075">
    <property type="component" value="Unassembled WGS sequence"/>
</dbReference>
<organism evidence="1 2">
    <name type="scientific">Oculimacula yallundae</name>
    <dbReference type="NCBI Taxonomy" id="86028"/>
    <lineage>
        <taxon>Eukaryota</taxon>
        <taxon>Fungi</taxon>
        <taxon>Dikarya</taxon>
        <taxon>Ascomycota</taxon>
        <taxon>Pezizomycotina</taxon>
        <taxon>Leotiomycetes</taxon>
        <taxon>Helotiales</taxon>
        <taxon>Ploettnerulaceae</taxon>
        <taxon>Oculimacula</taxon>
    </lineage>
</organism>
<sequence length="97" mass="10265">MQLAILLSTPPEPNQPAISLYGVSGPNVIFSQSQNYPAQKGEQLQGVACPFGLDGLRGLSTSTRRVIGFLTAGPDRGSWVVVVVLIGALLRRFLVSA</sequence>
<name>A0ABR4CBC3_9HELO</name>